<dbReference type="PROSITE" id="PS50943">
    <property type="entry name" value="HTH_CROC1"/>
    <property type="match status" value="1"/>
</dbReference>
<dbReference type="STRING" id="1688.BCUN_2164"/>
<dbReference type="CDD" id="cd00093">
    <property type="entry name" value="HTH_XRE"/>
    <property type="match status" value="1"/>
</dbReference>
<dbReference type="eggNOG" id="ENOG5030MYA">
    <property type="taxonomic scope" value="Bacteria"/>
</dbReference>
<feature type="region of interest" description="Disordered" evidence="1">
    <location>
        <begin position="295"/>
        <end position="316"/>
    </location>
</feature>
<comment type="caution">
    <text evidence="3">The sequence shown here is derived from an EMBL/GenBank/DDBJ whole genome shotgun (WGS) entry which is preliminary data.</text>
</comment>
<proteinExistence type="predicted"/>
<dbReference type="RefSeq" id="WP_152598190.1">
    <property type="nucleotide sequence ID" value="NZ_JGYV01000038.1"/>
</dbReference>
<accession>A0A087ADJ2</accession>
<evidence type="ECO:0000259" key="2">
    <source>
        <dbReference type="PROSITE" id="PS50943"/>
    </source>
</evidence>
<name>A0A087ADJ2_9BIFI</name>
<dbReference type="EMBL" id="JGYV01000038">
    <property type="protein sequence ID" value="KFI56842.1"/>
    <property type="molecule type" value="Genomic_DNA"/>
</dbReference>
<dbReference type="Proteomes" id="UP000029067">
    <property type="component" value="Unassembled WGS sequence"/>
</dbReference>
<organism evidence="3 4">
    <name type="scientific">Bifidobacterium cuniculi</name>
    <dbReference type="NCBI Taxonomy" id="1688"/>
    <lineage>
        <taxon>Bacteria</taxon>
        <taxon>Bacillati</taxon>
        <taxon>Actinomycetota</taxon>
        <taxon>Actinomycetes</taxon>
        <taxon>Bifidobacteriales</taxon>
        <taxon>Bifidobacteriaceae</taxon>
        <taxon>Bifidobacterium</taxon>
    </lineage>
</organism>
<dbReference type="InterPro" id="IPR010982">
    <property type="entry name" value="Lambda_DNA-bd_dom_sf"/>
</dbReference>
<evidence type="ECO:0000313" key="3">
    <source>
        <dbReference type="EMBL" id="KFI56842.1"/>
    </source>
</evidence>
<dbReference type="GO" id="GO:0003677">
    <property type="term" value="F:DNA binding"/>
    <property type="evidence" value="ECO:0007669"/>
    <property type="project" value="InterPro"/>
</dbReference>
<protein>
    <recommendedName>
        <fullName evidence="2">HTH cro/C1-type domain-containing protein</fullName>
    </recommendedName>
</protein>
<dbReference type="InterPro" id="IPR001387">
    <property type="entry name" value="Cro/C1-type_HTH"/>
</dbReference>
<evidence type="ECO:0000256" key="1">
    <source>
        <dbReference type="SAM" id="MobiDB-lite"/>
    </source>
</evidence>
<feature type="domain" description="HTH cro/C1-type" evidence="2">
    <location>
        <begin position="56"/>
        <end position="80"/>
    </location>
</feature>
<gene>
    <name evidence="3" type="ORF">BCUN_2164</name>
</gene>
<reference evidence="3 4" key="1">
    <citation type="submission" date="2014-03" db="EMBL/GenBank/DDBJ databases">
        <title>Genomics of Bifidobacteria.</title>
        <authorList>
            <person name="Ventura M."/>
            <person name="Milani C."/>
            <person name="Lugli G.A."/>
        </authorList>
    </citation>
    <scope>NUCLEOTIDE SEQUENCE [LARGE SCALE GENOMIC DNA]</scope>
    <source>
        <strain evidence="3 4">LMG 10738</strain>
    </source>
</reference>
<sequence>MVDINECKRIWDERLMQCYKNRDYTQRTLAEALTARHPERPVTQAMISHWCHLSDTGRDFPKYQTMLEIAEVLETSVAYLTGEIDANNMKEEEVCDYTGLLPQAVRSLRLATQREDDPCVNLNEGINSCAIEELEGFDNPSLPLGKRIRTIPRYLSDEYNARTRSVTVSRFLATSAFRNELTKALEQLLNTYTSAYDTTDSERDGMRFFRAKRHATEARYQANEALIRIMDEMTSDAKLPGIEIIAKRMKEIDTARAFSVLADATRVMEKHMNELRASAHHDSARYTIPVTVNSSDPFGLHHSKSEEGNTGLEIQE</sequence>
<evidence type="ECO:0000313" key="4">
    <source>
        <dbReference type="Proteomes" id="UP000029067"/>
    </source>
</evidence>
<dbReference type="Gene3D" id="1.10.260.40">
    <property type="entry name" value="lambda repressor-like DNA-binding domains"/>
    <property type="match status" value="1"/>
</dbReference>
<keyword evidence="4" id="KW-1185">Reference proteome</keyword>
<dbReference type="AlphaFoldDB" id="A0A087ADJ2"/>